<protein>
    <submittedName>
        <fullName evidence="1">Thioesterase</fullName>
    </submittedName>
</protein>
<dbReference type="GO" id="GO:0047617">
    <property type="term" value="F:fatty acyl-CoA hydrolase activity"/>
    <property type="evidence" value="ECO:0007669"/>
    <property type="project" value="TreeGrafter"/>
</dbReference>
<proteinExistence type="predicted"/>
<dbReference type="OrthoDB" id="3683044at2"/>
<organism evidence="1 2">
    <name type="scientific">Nocardia donostiensis</name>
    <dbReference type="NCBI Taxonomy" id="1538463"/>
    <lineage>
        <taxon>Bacteria</taxon>
        <taxon>Bacillati</taxon>
        <taxon>Actinomycetota</taxon>
        <taxon>Actinomycetes</taxon>
        <taxon>Mycobacteriales</taxon>
        <taxon>Nocardiaceae</taxon>
        <taxon>Nocardia</taxon>
    </lineage>
</organism>
<comment type="caution">
    <text evidence="1">The sequence shown here is derived from an EMBL/GenBank/DDBJ whole genome shotgun (WGS) entry which is preliminary data.</text>
</comment>
<dbReference type="EMBL" id="MUMY01000003">
    <property type="protein sequence ID" value="ONM49707.1"/>
    <property type="molecule type" value="Genomic_DNA"/>
</dbReference>
<dbReference type="InterPro" id="IPR029069">
    <property type="entry name" value="HotDog_dom_sf"/>
</dbReference>
<gene>
    <name evidence="1" type="ORF">B0T46_04600</name>
</gene>
<dbReference type="Gene3D" id="3.10.129.10">
    <property type="entry name" value="Hotdog Thioesterase"/>
    <property type="match status" value="1"/>
</dbReference>
<dbReference type="PANTHER" id="PTHR31793">
    <property type="entry name" value="4-HYDROXYBENZOYL-COA THIOESTERASE FAMILY MEMBER"/>
    <property type="match status" value="1"/>
</dbReference>
<dbReference type="AlphaFoldDB" id="A0A1W0AYX5"/>
<evidence type="ECO:0000313" key="2">
    <source>
        <dbReference type="Proteomes" id="UP000188836"/>
    </source>
</evidence>
<dbReference type="InterPro" id="IPR050563">
    <property type="entry name" value="4-hydroxybenzoyl-CoA_TE"/>
</dbReference>
<name>A0A1W0AYX5_9NOCA</name>
<reference evidence="1 2" key="1">
    <citation type="journal article" date="2016" name="Antonie Van Leeuwenhoek">
        <title>Nocardia donostiensis sp. nov., isolated from human respiratory specimens.</title>
        <authorList>
            <person name="Ercibengoa M."/>
            <person name="Bell M."/>
            <person name="Marimon J.M."/>
            <person name="Humrighouse B."/>
            <person name="Klenk H.P."/>
            <person name="Potter G."/>
            <person name="Perez-Trallero E."/>
        </authorList>
    </citation>
    <scope>NUCLEOTIDE SEQUENCE [LARGE SCALE GENOMIC DNA]</scope>
    <source>
        <strain evidence="1 2">X1655</strain>
    </source>
</reference>
<evidence type="ECO:0000313" key="1">
    <source>
        <dbReference type="EMBL" id="ONM49707.1"/>
    </source>
</evidence>
<dbReference type="Proteomes" id="UP000188836">
    <property type="component" value="Unassembled WGS sequence"/>
</dbReference>
<dbReference type="Pfam" id="PF13279">
    <property type="entry name" value="4HBT_2"/>
    <property type="match status" value="1"/>
</dbReference>
<dbReference type="STRING" id="1538463.B0T36_08975"/>
<dbReference type="CDD" id="cd00586">
    <property type="entry name" value="4HBT"/>
    <property type="match status" value="1"/>
</dbReference>
<sequence>MTFSIPVTVRGYELDVQGHLNQAVYLQYAEHARWELLRAAGINPDKLLAARVGPVVLETTIRYRRELRGGDEARVTCEFVWGDGKTFRVHQQIRTLDGTLSAEIDAVGGLLDLDARKLVPDPHSRFRGLADDPRLLGSELSGALAANIRQ</sequence>
<dbReference type="RefSeq" id="WP_077115220.1">
    <property type="nucleotide sequence ID" value="NZ_LOKT01000005.1"/>
</dbReference>
<accession>A0A1W0AYX5</accession>
<dbReference type="SUPFAM" id="SSF54637">
    <property type="entry name" value="Thioesterase/thiol ester dehydrase-isomerase"/>
    <property type="match status" value="1"/>
</dbReference>
<dbReference type="PANTHER" id="PTHR31793:SF24">
    <property type="entry name" value="LONG-CHAIN ACYL-COA THIOESTERASE FADM"/>
    <property type="match status" value="1"/>
</dbReference>
<keyword evidence="2" id="KW-1185">Reference proteome</keyword>